<name>X0SNI9_9ZZZZ</name>
<dbReference type="SUPFAM" id="SSF52743">
    <property type="entry name" value="Subtilisin-like"/>
    <property type="match status" value="1"/>
</dbReference>
<feature type="non-terminal residue" evidence="2">
    <location>
        <position position="476"/>
    </location>
</feature>
<evidence type="ECO:0000313" key="2">
    <source>
        <dbReference type="EMBL" id="GAF82653.1"/>
    </source>
</evidence>
<feature type="non-terminal residue" evidence="2">
    <location>
        <position position="1"/>
    </location>
</feature>
<dbReference type="GO" id="GO:0004252">
    <property type="term" value="F:serine-type endopeptidase activity"/>
    <property type="evidence" value="ECO:0007669"/>
    <property type="project" value="InterPro"/>
</dbReference>
<dbReference type="GO" id="GO:0006508">
    <property type="term" value="P:proteolysis"/>
    <property type="evidence" value="ECO:0007669"/>
    <property type="project" value="InterPro"/>
</dbReference>
<dbReference type="InterPro" id="IPR036852">
    <property type="entry name" value="Peptidase_S8/S53_dom_sf"/>
</dbReference>
<protein>
    <recommendedName>
        <fullName evidence="1">Peptidase S8/S53 domain-containing protein</fullName>
    </recommendedName>
</protein>
<reference evidence="2" key="1">
    <citation type="journal article" date="2014" name="Front. Microbiol.">
        <title>High frequency of phylogenetically diverse reductive dehalogenase-homologous genes in deep subseafloor sedimentary metagenomes.</title>
        <authorList>
            <person name="Kawai M."/>
            <person name="Futagami T."/>
            <person name="Toyoda A."/>
            <person name="Takaki Y."/>
            <person name="Nishi S."/>
            <person name="Hori S."/>
            <person name="Arai W."/>
            <person name="Tsubouchi T."/>
            <person name="Morono Y."/>
            <person name="Uchiyama I."/>
            <person name="Ito T."/>
            <person name="Fujiyama A."/>
            <person name="Inagaki F."/>
            <person name="Takami H."/>
        </authorList>
    </citation>
    <scope>NUCLEOTIDE SEQUENCE</scope>
    <source>
        <strain evidence="2">Expedition CK06-06</strain>
    </source>
</reference>
<accession>X0SNI9</accession>
<comment type="caution">
    <text evidence="2">The sequence shown here is derived from an EMBL/GenBank/DDBJ whole genome shotgun (WGS) entry which is preliminary data.</text>
</comment>
<dbReference type="Gene3D" id="3.40.50.200">
    <property type="entry name" value="Peptidase S8/S53 domain"/>
    <property type="match status" value="1"/>
</dbReference>
<feature type="domain" description="Peptidase S8/S53" evidence="1">
    <location>
        <begin position="328"/>
        <end position="381"/>
    </location>
</feature>
<organism evidence="2">
    <name type="scientific">marine sediment metagenome</name>
    <dbReference type="NCBI Taxonomy" id="412755"/>
    <lineage>
        <taxon>unclassified sequences</taxon>
        <taxon>metagenomes</taxon>
        <taxon>ecological metagenomes</taxon>
    </lineage>
</organism>
<dbReference type="AlphaFoldDB" id="X0SNI9"/>
<gene>
    <name evidence="2" type="ORF">S01H1_06639</name>
</gene>
<evidence type="ECO:0000259" key="1">
    <source>
        <dbReference type="Pfam" id="PF00082"/>
    </source>
</evidence>
<dbReference type="InterPro" id="IPR000209">
    <property type="entry name" value="Peptidase_S8/S53_dom"/>
</dbReference>
<sequence>DEWAAGMKAQIETLVNDINVDIIVDDLFNVWQPWFQDGIVAQAVDWAVEGKDGNKSVAYFSAAGNNTNASYQSPFRGTPYSEISSQLPTTAPENTEQYLYHDFNPDDEEVDILQRVQFPNGYPDTLEKAVSLFVQWDQPWGNNNSANEIWFFNDDEDRTFLGTSLYEPSQPSAAYPLLPNNYEGQQIPGVHPVGDTFHIAFVHNTHGYGNGEGQEPPTFLKWITPFNGSQPPIGNNVSGPVVRSSIEYADYGSSTVWGHNNSKLAANVGAAQYWSTPAYQANPSDWKSVLSEFSSFGGTPIFFDSDGQRQDPEYRPQPRFIAPQNGDTSFFGNSDPDQDTVRNFSGTSAATPNVGAVAALLLELNRELTPAEIYEHLADSALPLSIDIDDQPTIDPPTLPPVGDPEHFNYPTGTGLIRAKEAADGVADISIQGKVFEDFGRNGIQDRGDRSLEGISVFLDSNDNGIRDSEPPSSKA</sequence>
<proteinExistence type="predicted"/>
<dbReference type="EMBL" id="BARS01003427">
    <property type="protein sequence ID" value="GAF82653.1"/>
    <property type="molecule type" value="Genomic_DNA"/>
</dbReference>
<dbReference type="Pfam" id="PF00082">
    <property type="entry name" value="Peptidase_S8"/>
    <property type="match status" value="1"/>
</dbReference>